<reference evidence="4 5" key="2">
    <citation type="submission" date="2016-12" db="EMBL/GenBank/DDBJ databases">
        <title>Draft Genome Sequence of Cystobacter ferrugineus Strain Cbfe23.</title>
        <authorList>
            <person name="Akbar S."/>
            <person name="Dowd S.E."/>
            <person name="Stevens D.C."/>
        </authorList>
    </citation>
    <scope>NUCLEOTIDE SEQUENCE [LARGE SCALE GENOMIC DNA]</scope>
    <source>
        <strain evidence="4 5">Cbfe23</strain>
    </source>
</reference>
<keyword evidence="2" id="KW-0288">FMN</keyword>
<dbReference type="PANTHER" id="PTHR32332">
    <property type="entry name" value="2-NITROPROPANE DIOXYGENASE"/>
    <property type="match status" value="1"/>
</dbReference>
<keyword evidence="3" id="KW-0560">Oxidoreductase</keyword>
<dbReference type="PANTHER" id="PTHR32332:SF20">
    <property type="entry name" value="2-NITROPROPANE DIOXYGENASE-LIKE PROTEIN"/>
    <property type="match status" value="1"/>
</dbReference>
<dbReference type="Gene3D" id="3.20.20.70">
    <property type="entry name" value="Aldolase class I"/>
    <property type="match status" value="1"/>
</dbReference>
<proteinExistence type="predicted"/>
<dbReference type="SUPFAM" id="SSF51412">
    <property type="entry name" value="Inosine monophosphate dehydrogenase (IMPDH)"/>
    <property type="match status" value="1"/>
</dbReference>
<dbReference type="RefSeq" id="WP_071902838.1">
    <property type="nucleotide sequence ID" value="NZ_MPIN01000011.1"/>
</dbReference>
<dbReference type="Pfam" id="PF03060">
    <property type="entry name" value="NMO"/>
    <property type="match status" value="2"/>
</dbReference>
<dbReference type="EMBL" id="MPIN01000011">
    <property type="protein sequence ID" value="OJH36343.1"/>
    <property type="molecule type" value="Genomic_DNA"/>
</dbReference>
<evidence type="ECO:0000256" key="2">
    <source>
        <dbReference type="ARBA" id="ARBA00022643"/>
    </source>
</evidence>
<evidence type="ECO:0000256" key="3">
    <source>
        <dbReference type="ARBA" id="ARBA00023002"/>
    </source>
</evidence>
<dbReference type="InterPro" id="IPR004136">
    <property type="entry name" value="NMO"/>
</dbReference>
<dbReference type="GO" id="GO:0051213">
    <property type="term" value="F:dioxygenase activity"/>
    <property type="evidence" value="ECO:0007669"/>
    <property type="project" value="UniProtKB-KW"/>
</dbReference>
<reference evidence="5" key="1">
    <citation type="submission" date="2016-11" db="EMBL/GenBank/DDBJ databases">
        <authorList>
            <person name="Shukria A."/>
            <person name="Stevens D.C."/>
        </authorList>
    </citation>
    <scope>NUCLEOTIDE SEQUENCE [LARGE SCALE GENOMIC DNA]</scope>
    <source>
        <strain evidence="5">Cbfe23</strain>
    </source>
</reference>
<gene>
    <name evidence="4" type="ORF">BON30_34925</name>
</gene>
<accession>A0A1L9B2D2</accession>
<dbReference type="STRING" id="83449.BON30_34925"/>
<protein>
    <submittedName>
        <fullName evidence="4">2-nitropropane dioxygenase</fullName>
    </submittedName>
</protein>
<dbReference type="OrthoDB" id="9778912at2"/>
<dbReference type="InterPro" id="IPR013785">
    <property type="entry name" value="Aldolase_TIM"/>
</dbReference>
<dbReference type="GO" id="GO:0018580">
    <property type="term" value="F:nitronate monooxygenase activity"/>
    <property type="evidence" value="ECO:0007669"/>
    <property type="project" value="InterPro"/>
</dbReference>
<evidence type="ECO:0000313" key="5">
    <source>
        <dbReference type="Proteomes" id="UP000182229"/>
    </source>
</evidence>
<keyword evidence="1" id="KW-0285">Flavoprotein</keyword>
<comment type="caution">
    <text evidence="4">The sequence shown here is derived from an EMBL/GenBank/DDBJ whole genome shotgun (WGS) entry which is preliminary data.</text>
</comment>
<sequence>MKTRLTQQYGLDVPIISAGMAFLAGPSLAAAVSNAGGLGTLGGAMLPPPALGAMVRATRELTARPFGVDLIGDFVEDAHIEVLAEERVAVVVFFWALPRRAHVERLRGAGTRVWIQVGSVAEAREAAALGADAIIAQGAEAGGHNRAEASTFALLPAVRAAVAPLPVIAAGGIVDGRGLLAALALGAEAVWCGTRFLASVEAQAHDEYKRRVLAAGVGDTVRTTLFGPEWPGQAMRVLRNRAVREWAGREAEALALPASEPIGHTLLGGQRVPLPRFSALLPTVHTEGDFEQMGLTVGEACGNVHELRPAAELVLAMVVEAREVLATLGQAVGG</sequence>
<keyword evidence="5" id="KW-1185">Reference proteome</keyword>
<dbReference type="CDD" id="cd04730">
    <property type="entry name" value="NPD_like"/>
    <property type="match status" value="1"/>
</dbReference>
<organism evidence="4 5">
    <name type="scientific">Cystobacter ferrugineus</name>
    <dbReference type="NCBI Taxonomy" id="83449"/>
    <lineage>
        <taxon>Bacteria</taxon>
        <taxon>Pseudomonadati</taxon>
        <taxon>Myxococcota</taxon>
        <taxon>Myxococcia</taxon>
        <taxon>Myxococcales</taxon>
        <taxon>Cystobacterineae</taxon>
        <taxon>Archangiaceae</taxon>
        <taxon>Cystobacter</taxon>
    </lineage>
</organism>
<name>A0A1L9B2D2_9BACT</name>
<dbReference type="AlphaFoldDB" id="A0A1L9B2D2"/>
<keyword evidence="4" id="KW-0223">Dioxygenase</keyword>
<dbReference type="Proteomes" id="UP000182229">
    <property type="component" value="Unassembled WGS sequence"/>
</dbReference>
<evidence type="ECO:0000313" key="4">
    <source>
        <dbReference type="EMBL" id="OJH36343.1"/>
    </source>
</evidence>
<evidence type="ECO:0000256" key="1">
    <source>
        <dbReference type="ARBA" id="ARBA00022630"/>
    </source>
</evidence>